<dbReference type="InterPro" id="IPR017900">
    <property type="entry name" value="4Fe4S_Fe_S_CS"/>
</dbReference>
<keyword evidence="6" id="KW-0560">Oxidoreductase</keyword>
<dbReference type="InterPro" id="IPR017896">
    <property type="entry name" value="4Fe4S_Fe-S-bd"/>
</dbReference>
<evidence type="ECO:0000313" key="12">
    <source>
        <dbReference type="Proteomes" id="UP000576480"/>
    </source>
</evidence>
<keyword evidence="7" id="KW-0408">Iron</keyword>
<feature type="domain" description="4Fe-4S ferredoxin-type" evidence="10">
    <location>
        <begin position="1031"/>
        <end position="1060"/>
    </location>
</feature>
<feature type="region of interest" description="Disordered" evidence="9">
    <location>
        <begin position="835"/>
        <end position="885"/>
    </location>
</feature>
<dbReference type="Gene3D" id="3.40.50.720">
    <property type="entry name" value="NAD(P)-binding Rossmann-like Domain"/>
    <property type="match status" value="1"/>
</dbReference>
<dbReference type="Pfam" id="PF07992">
    <property type="entry name" value="Pyr_redox_2"/>
    <property type="match status" value="2"/>
</dbReference>
<dbReference type="PROSITE" id="PS51379">
    <property type="entry name" value="4FE4S_FER_2"/>
    <property type="match status" value="3"/>
</dbReference>
<reference evidence="11 12" key="1">
    <citation type="journal article" date="2020" name="Front. Microbiol.">
        <title>Single-cell genomics of novel Actinobacteria with the Wood-Ljungdahl pathway discovered in a serpentinizing system.</title>
        <authorList>
            <person name="Merino N."/>
            <person name="Kawai M."/>
            <person name="Boyd E.S."/>
            <person name="Colman D.R."/>
            <person name="McGlynn S.E."/>
            <person name="Nealson K.H."/>
            <person name="Kurokawa K."/>
            <person name="Hongoh Y."/>
        </authorList>
    </citation>
    <scope>NUCLEOTIDE SEQUENCE [LARGE SCALE GENOMIC DNA]</scope>
    <source>
        <strain evidence="11 12">S43</strain>
    </source>
</reference>
<accession>A0A6V8PW91</accession>
<dbReference type="SUPFAM" id="SSF51905">
    <property type="entry name" value="FAD/NAD(P)-binding domain"/>
    <property type="match status" value="1"/>
</dbReference>
<dbReference type="Proteomes" id="UP000576480">
    <property type="component" value="Unassembled WGS sequence"/>
</dbReference>
<keyword evidence="3" id="KW-0004">4Fe-4S</keyword>
<dbReference type="PANTHER" id="PTHR43498:SF1">
    <property type="entry name" value="COB--COM HETERODISULFIDE REDUCTASE IRON-SULFUR SUBUNIT A"/>
    <property type="match status" value="1"/>
</dbReference>
<dbReference type="SUPFAM" id="SSF54862">
    <property type="entry name" value="4Fe-4S ferredoxins"/>
    <property type="match status" value="1"/>
</dbReference>
<evidence type="ECO:0000256" key="8">
    <source>
        <dbReference type="ARBA" id="ARBA00023014"/>
    </source>
</evidence>
<evidence type="ECO:0000256" key="9">
    <source>
        <dbReference type="SAM" id="MobiDB-lite"/>
    </source>
</evidence>
<comment type="similarity">
    <text evidence="2">Belongs to the HdrA family.</text>
</comment>
<comment type="cofactor">
    <cofactor evidence="1">
        <name>FAD</name>
        <dbReference type="ChEBI" id="CHEBI:57692"/>
    </cofactor>
</comment>
<sequence>MKDTELTERNEKTGAVLVVGGGIAGMQASLDLADSGFKVYLAEKSPFIGGKMTQLDKTFPTNDCATCILTPRMVDVAENKNIELLVYSEVEEIKGYGGNFDVKIRRKATYVDWSKCTGCEECVGKCPARIYDEFNEGLSRTKAIGLPFPQAVPKKVTIKREFCHFFLKGKCRVCEKVCQLGAINFDDQDQIIERKVGAIVLAPGYEVYDAHHSPEFGFGRHPNVVTSLQLERLLSAAGPTGGHVQRPSDSQKPKRIAFLQCVGSRDQDHGYCSSVCCMYATKEAILAKEHDPDVDVDIYIMDMRAFGKGYDDYYNRAVEEYGIRYIRCRPSAIKEIPQSKNLLIKYQEGREGLRTEEYDLVVLSVGLGPCSSSLSLSQKLDLQLNEYGFYQSDPFQPLLSDKPGVYVCGAFTEPKDIPESVIQASGCAALAAGLLAEARGSLVLEKIYPPEKDVSAEEPRIGVFVCHCGSNIAGVVDVNQVAEYARSLPGVAYVETDLFTCAQDTVLEMREKIKEHNLNRIVVSACSPLTHAPLFQEAMQEAGLNPYLFEMANIRNQCSWVHAREPEKATEKAKELVRMSVARAAHLEPLTKFPMPLNHDALVVGGGISGMTASLALADQEFEVYLVEREGRLGGIANRLHYVFGNQDPGELVTSLAKKVEEHPRIHLYLNTELKKFSGFVGNFRSTLSRRTDDGGGEEIEVEHGAIIVATGGQEYLGPDYGYSRDVRILTQLELEEKIASNGSVLQGIKDVVMIQCVGSRSKERPYCSRICCGEAVKNALRLKEINPEARIFVLYKDIRTYGFMEEYYTGAREKGIIFVRYDDEHLPEVIVAGGRFGPKSGSNEHQRETEKQAAPHTQDMAFSVGQPEPTGHSTAATMQGRGETSASEQYWDSLTVRFYEPILDEMLELHPDLLVLSTGVVPSEGYEELSRLLKAPITQDGFFLEAHVKLRPVDVAFEGIFLCGLSHYPKYIHESIAQAQAAAGRAATILSKKFLEVGGAIAEVDPEKCVACLTCVRVCPYYVPIINVEGVAQIDPAACQGCGICTAECPVRAISLRHYLDEQIIPKVESLLAGVV</sequence>
<evidence type="ECO:0000256" key="4">
    <source>
        <dbReference type="ARBA" id="ARBA00022723"/>
    </source>
</evidence>
<feature type="compositionally biased region" description="Basic and acidic residues" evidence="9">
    <location>
        <begin position="843"/>
        <end position="854"/>
    </location>
</feature>
<keyword evidence="8" id="KW-0411">Iron-sulfur</keyword>
<dbReference type="EMBL" id="BLSB01000045">
    <property type="protein sequence ID" value="GFP35041.1"/>
    <property type="molecule type" value="Genomic_DNA"/>
</dbReference>
<evidence type="ECO:0000256" key="6">
    <source>
        <dbReference type="ARBA" id="ARBA00023002"/>
    </source>
</evidence>
<dbReference type="Gene3D" id="3.50.50.60">
    <property type="entry name" value="FAD/NAD(P)-binding domain"/>
    <property type="match status" value="1"/>
</dbReference>
<dbReference type="GO" id="GO:0051539">
    <property type="term" value="F:4 iron, 4 sulfur cluster binding"/>
    <property type="evidence" value="ECO:0007669"/>
    <property type="project" value="UniProtKB-KW"/>
</dbReference>
<dbReference type="PANTHER" id="PTHR43498">
    <property type="entry name" value="FERREDOXIN:COB-COM HETERODISULFIDE REDUCTASE SUBUNIT A"/>
    <property type="match status" value="1"/>
</dbReference>
<feature type="domain" description="4Fe-4S ferredoxin-type" evidence="10">
    <location>
        <begin position="107"/>
        <end position="137"/>
    </location>
</feature>
<dbReference type="PROSITE" id="PS00198">
    <property type="entry name" value="4FE4S_FER_1"/>
    <property type="match status" value="3"/>
</dbReference>
<dbReference type="InterPro" id="IPR023753">
    <property type="entry name" value="FAD/NAD-binding_dom"/>
</dbReference>
<dbReference type="RefSeq" id="WP_176229718.1">
    <property type="nucleotide sequence ID" value="NZ_BLSB01000045.1"/>
</dbReference>
<name>A0A6V8PW91_9ACTN</name>
<evidence type="ECO:0000313" key="11">
    <source>
        <dbReference type="EMBL" id="GFP35041.1"/>
    </source>
</evidence>
<feature type="domain" description="4Fe-4S ferredoxin-type" evidence="10">
    <location>
        <begin position="1001"/>
        <end position="1030"/>
    </location>
</feature>
<organism evidence="11 12">
    <name type="scientific">Candidatus Hakubella thermalkaliphila</name>
    <dbReference type="NCBI Taxonomy" id="2754717"/>
    <lineage>
        <taxon>Bacteria</taxon>
        <taxon>Bacillati</taxon>
        <taxon>Actinomycetota</taxon>
        <taxon>Actinomycetota incertae sedis</taxon>
        <taxon>Candidatus Hakubellales</taxon>
        <taxon>Candidatus Hakubellaceae</taxon>
        <taxon>Candidatus Hakubella</taxon>
    </lineage>
</organism>
<evidence type="ECO:0000256" key="3">
    <source>
        <dbReference type="ARBA" id="ARBA00022485"/>
    </source>
</evidence>
<gene>
    <name evidence="11" type="ORF">HKBW3S43_00833</name>
</gene>
<comment type="caution">
    <text evidence="11">The sequence shown here is derived from an EMBL/GenBank/DDBJ whole genome shotgun (WGS) entry which is preliminary data.</text>
</comment>
<proteinExistence type="inferred from homology"/>
<evidence type="ECO:0000256" key="5">
    <source>
        <dbReference type="ARBA" id="ARBA00022827"/>
    </source>
</evidence>
<dbReference type="Pfam" id="PF00037">
    <property type="entry name" value="Fer4"/>
    <property type="match status" value="1"/>
</dbReference>
<dbReference type="InterPro" id="IPR036188">
    <property type="entry name" value="FAD/NAD-bd_sf"/>
</dbReference>
<dbReference type="InterPro" id="IPR039650">
    <property type="entry name" value="HdrA-like"/>
</dbReference>
<evidence type="ECO:0000256" key="1">
    <source>
        <dbReference type="ARBA" id="ARBA00001974"/>
    </source>
</evidence>
<evidence type="ECO:0000259" key="10">
    <source>
        <dbReference type="PROSITE" id="PS51379"/>
    </source>
</evidence>
<evidence type="ECO:0000256" key="7">
    <source>
        <dbReference type="ARBA" id="ARBA00023004"/>
    </source>
</evidence>
<protein>
    <submittedName>
        <fullName evidence="11">Heterodisulfide reductase subunit A2</fullName>
    </submittedName>
</protein>
<dbReference type="GO" id="GO:0046872">
    <property type="term" value="F:metal ion binding"/>
    <property type="evidence" value="ECO:0007669"/>
    <property type="project" value="UniProtKB-KW"/>
</dbReference>
<feature type="compositionally biased region" description="Polar residues" evidence="9">
    <location>
        <begin position="872"/>
        <end position="885"/>
    </location>
</feature>
<keyword evidence="5" id="KW-0274">FAD</keyword>
<dbReference type="SUPFAM" id="SSF51971">
    <property type="entry name" value="Nucleotide-binding domain"/>
    <property type="match status" value="1"/>
</dbReference>
<dbReference type="Pfam" id="PF12831">
    <property type="entry name" value="FAD_oxidored"/>
    <property type="match status" value="1"/>
</dbReference>
<keyword evidence="4" id="KW-0479">Metal-binding</keyword>
<dbReference type="AlphaFoldDB" id="A0A6V8PW91"/>
<dbReference type="Pfam" id="PF13237">
    <property type="entry name" value="Fer4_10"/>
    <property type="match status" value="1"/>
</dbReference>
<keyword evidence="5" id="KW-0285">Flavoprotein</keyword>
<evidence type="ECO:0000256" key="2">
    <source>
        <dbReference type="ARBA" id="ARBA00006561"/>
    </source>
</evidence>
<dbReference type="Gene3D" id="3.30.70.20">
    <property type="match status" value="2"/>
</dbReference>
<dbReference type="GO" id="GO:0016491">
    <property type="term" value="F:oxidoreductase activity"/>
    <property type="evidence" value="ECO:0007669"/>
    <property type="project" value="UniProtKB-KW"/>
</dbReference>